<feature type="compositionally biased region" description="Acidic residues" evidence="1">
    <location>
        <begin position="1775"/>
        <end position="1793"/>
    </location>
</feature>
<accession>A0ABN9S1Z9</accession>
<dbReference type="Proteomes" id="UP001189429">
    <property type="component" value="Unassembled WGS sequence"/>
</dbReference>
<gene>
    <name evidence="4" type="ORF">PCOR1329_LOCUS25809</name>
</gene>
<evidence type="ECO:0000256" key="1">
    <source>
        <dbReference type="SAM" id="MobiDB-lite"/>
    </source>
</evidence>
<dbReference type="InterPro" id="IPR058917">
    <property type="entry name" value="RESC6_dom"/>
</dbReference>
<dbReference type="SUPFAM" id="SSF52540">
    <property type="entry name" value="P-loop containing nucleoside triphosphate hydrolases"/>
    <property type="match status" value="1"/>
</dbReference>
<feature type="compositionally biased region" description="Low complexity" evidence="1">
    <location>
        <begin position="1748"/>
        <end position="1758"/>
    </location>
</feature>
<feature type="compositionally biased region" description="Polar residues" evidence="1">
    <location>
        <begin position="1760"/>
        <end position="1773"/>
    </location>
</feature>
<sequence>MLEARGPEDATTNSEGTLPVADSMQEAFYQVRVDAASTDLHRARERLVAAAAARVRRHSTVPADPQDPSQPWAKALAEDMAVELQRVHCAFSACTWRLEVVDELHEHVAEEHWDIALPIAEIVNPSGEEERLRVEAAYHEIVRARMGVEAYLGDYGSEPGNLALDLERAWENGEFDNWFVTIPTANGDVNMLCCPEDQECVNGCEGPGAVAVGAGLCDPSVYSVDEERSFILRVASAWLPRCDRLECPCGGHGAARALVRTSRADERAASADMDTVQYRLWELMDPDLVRVKCVMYLDLCAHLLQEHRAQLEDIAASLVCVSAEEEKSEELRYLSAYNEVVAWKVRQGAPLAALAIDRRCLRAYAEALGDESVCSLICMLCARKFPHVEGRRGNPITWQKVSPDSDGVFGLPGSFVRKHMSVDSYVGRCGQVGSDVHLRHYAEDFEDWQATIASGDGHMKVLCCPEDLRCSTESWHEGNEVCDRCEAPLCEECRTGMSGPRGEAAVPPAALANDMMTFYSPEELFAGNVTLLEMICASVCVTSMVCFTLEKRHRNERSFDMEAGNNTRRMAARGNATSFPMPWTDMLAQLTALEEGASKVRPPSVPRTGKELADIVSVILKSGGDDDAAASMAKFIHQAVVRRDVVVKLIEGAKKRGRRAYQHVCMEEVRKKAAELPDGEVPPEIMRLVPLDNELDNIQTQKAATPVPRPDGLQEAAEILETTKGNAVVLEKSSFDDGDINAQRVEALRSFVQRVSPECEHDGTRERTDHSESESEHEGTRAKRPREGGRETEPDFAPAKERGEARLLTEALERTWFTYVSANPKDVDAQITPEEISEGAKQIYRALAGKYQDVNGKKQKVMGDMTKVRYVPGLGRAAHRSLQRLTMCAWNYRWRRSCRKCLRGRSAGGETILQKTPKVIFVLFDEGLDDAGNVIPCKWTIPGLRTPGLHPVSPQRKDWFVDKGRPYPRLKVKRRQFPLAPAFGVTAHSAQGQTFKQGIIVDLRIGGGTSPLSSYVALTRVRRREDMLIFRPFDRAPYTQKERKGPGLLLQSLRGDPMDWDAIEKEFMPAGKCALCSAVKYKNQFALGQWSRDDGLRVCKLCLEGKKSIGTPWQCMECYLWKGQDAFHTSQHHSSKLTSRRCVDCPERRKCYVCEKRKYEDAFVDLQWEKAGNARCKGGMCRDCEEAKRHLKCSRCGEVTIAVLSSLPQSRQQGHHEHDSGCQAINRQVTRVAEGGDLGRELVLAPGLHGAADPAGAEKNAVAERCAGSALLRRRGNAGTHDVALATRRELCAAEASSVPVPGINLATSLHRVAKLAAAGGPGGIASAKELPELRELVDRVEQHVLNHSLRHDAKSALAPASEEMPVHSLSIVAWCCATLQIRNKQLFAAIYEMAAPRLSEFKSFEFSNLLWALAKMSLSPSELLRSMTAQLLRRRPGEFHVQCLSTIAWSLTTIKRRNLVVYDSLAKELAARAGEMKPQEVSNTLWAFAKAGCAKERLFEALGDVAVRTLASFKPQELSNTVWAFATAGLHHPALFDSVLSASAQKMHVLVPQNFANILWAYAKLGDVRQPGALSQLLQAAGRQLPRHKPQELSAVIWAASKVCPSDDAFFRAAFRCCVDGVREFSPNGLANLVRDLSAVEAAEPEALMALLGECGRQAGQFKTPALCSLLRGTCVALRGDKYAAISAEVAAHAERAGELLAARVGELQLGELEEVHSAMQGCPAELRGLRRAVDARLEQQLAAAAAAPRAGAAPAGKTTCSVGSASTSAEGSQAEEEWPAAEDLSGAEDSEERSPSERSARRQPPPARRGGQRRTPPASAPPGLGPDAGAPGQGWAGCGPAAAGAPAGTRALDASCLAEELACGALAAVDPAALAFLPLLGVGGSKVRLRCGLLDERVVLKRLPPQAASVPSAPLAHPNVLFPLAHISGGFGAPAFAAYPHCRHGSLGEWLAARRAAGRPVGAAQAARVLLGALAGVDALQGAWGHAAVKAMQPDEILIDADETPRVREPRLGGLVDGQALKWLSPEEASGALPHCPDAWPALAYRLGMVLFCAGTAEPADPHPGHRGEAVLQGLLAECGGGPPVRPDLGAFRAPRSCAGSSRAASASVACSHRPAARWRPPSPPWRAPRRGRRRWPTARSR</sequence>
<comment type="caution">
    <text evidence="4">The sequence shown here is derived from an EMBL/GenBank/DDBJ whole genome shotgun (WGS) entry which is preliminary data.</text>
</comment>
<feature type="region of interest" description="Disordered" evidence="1">
    <location>
        <begin position="1748"/>
        <end position="1837"/>
    </location>
</feature>
<dbReference type="InterPro" id="IPR050870">
    <property type="entry name" value="FAST_kinase"/>
</dbReference>
<feature type="compositionally biased region" description="Low complexity" evidence="1">
    <location>
        <begin position="2111"/>
        <end position="2122"/>
    </location>
</feature>
<dbReference type="Pfam" id="PF20209">
    <property type="entry name" value="DUF6570"/>
    <property type="match status" value="1"/>
</dbReference>
<dbReference type="PANTHER" id="PTHR21228">
    <property type="entry name" value="FAST LEU-RICH DOMAIN-CONTAINING"/>
    <property type="match status" value="1"/>
</dbReference>
<evidence type="ECO:0000259" key="3">
    <source>
        <dbReference type="Pfam" id="PF26188"/>
    </source>
</evidence>
<dbReference type="EMBL" id="CAUYUJ010009069">
    <property type="protein sequence ID" value="CAK0825765.1"/>
    <property type="molecule type" value="Genomic_DNA"/>
</dbReference>
<evidence type="ECO:0000259" key="2">
    <source>
        <dbReference type="Pfam" id="PF20209"/>
    </source>
</evidence>
<feature type="region of interest" description="Disordered" evidence="1">
    <location>
        <begin position="2111"/>
        <end position="2144"/>
    </location>
</feature>
<dbReference type="Pfam" id="PF26188">
    <property type="entry name" value="RESC6"/>
    <property type="match status" value="1"/>
</dbReference>
<dbReference type="PANTHER" id="PTHR21228:SF40">
    <property type="entry name" value="LD45607P"/>
    <property type="match status" value="1"/>
</dbReference>
<feature type="compositionally biased region" description="Basic and acidic residues" evidence="1">
    <location>
        <begin position="757"/>
        <end position="803"/>
    </location>
</feature>
<feature type="region of interest" description="Disordered" evidence="1">
    <location>
        <begin position="756"/>
        <end position="803"/>
    </location>
</feature>
<reference evidence="4" key="1">
    <citation type="submission" date="2023-10" db="EMBL/GenBank/DDBJ databases">
        <authorList>
            <person name="Chen Y."/>
            <person name="Shah S."/>
            <person name="Dougan E. K."/>
            <person name="Thang M."/>
            <person name="Chan C."/>
        </authorList>
    </citation>
    <scope>NUCLEOTIDE SEQUENCE [LARGE SCALE GENOMIC DNA]</scope>
</reference>
<name>A0ABN9S1Z9_9DINO</name>
<evidence type="ECO:0000313" key="5">
    <source>
        <dbReference type="Proteomes" id="UP001189429"/>
    </source>
</evidence>
<evidence type="ECO:0000313" key="4">
    <source>
        <dbReference type="EMBL" id="CAK0825765.1"/>
    </source>
</evidence>
<organism evidence="4 5">
    <name type="scientific">Prorocentrum cordatum</name>
    <dbReference type="NCBI Taxonomy" id="2364126"/>
    <lineage>
        <taxon>Eukaryota</taxon>
        <taxon>Sar</taxon>
        <taxon>Alveolata</taxon>
        <taxon>Dinophyceae</taxon>
        <taxon>Prorocentrales</taxon>
        <taxon>Prorocentraceae</taxon>
        <taxon>Prorocentrum</taxon>
    </lineage>
</organism>
<protein>
    <submittedName>
        <fullName evidence="4">Uncharacterized protein</fullName>
    </submittedName>
</protein>
<proteinExistence type="predicted"/>
<feature type="domain" description="DUF6570" evidence="2">
    <location>
        <begin position="506"/>
        <end position="667"/>
    </location>
</feature>
<keyword evidence="5" id="KW-1185">Reference proteome</keyword>
<dbReference type="InterPro" id="IPR046700">
    <property type="entry name" value="DUF6570"/>
</dbReference>
<dbReference type="InterPro" id="IPR027417">
    <property type="entry name" value="P-loop_NTPase"/>
</dbReference>
<feature type="domain" description="RNA-editing substrate-binding complex 6 protein" evidence="3">
    <location>
        <begin position="1364"/>
        <end position="1646"/>
    </location>
</feature>
<feature type="compositionally biased region" description="Basic residues" evidence="1">
    <location>
        <begin position="2130"/>
        <end position="2144"/>
    </location>
</feature>